<feature type="region of interest" description="Disordered" evidence="3">
    <location>
        <begin position="97"/>
        <end position="264"/>
    </location>
</feature>
<evidence type="ECO:0000256" key="3">
    <source>
        <dbReference type="SAM" id="MobiDB-lite"/>
    </source>
</evidence>
<evidence type="ECO:0000259" key="4">
    <source>
        <dbReference type="PROSITE" id="PS50102"/>
    </source>
</evidence>
<dbReference type="InterPro" id="IPR000504">
    <property type="entry name" value="RRM_dom"/>
</dbReference>
<reference evidence="6" key="2">
    <citation type="submission" date="2020-10" db="UniProtKB">
        <authorList>
            <consortium name="WormBaseParasite"/>
        </authorList>
    </citation>
    <scope>IDENTIFICATION</scope>
</reference>
<dbReference type="SMART" id="SM00360">
    <property type="entry name" value="RRM"/>
    <property type="match status" value="1"/>
</dbReference>
<name>A0A7E4UVA9_PANRE</name>
<feature type="region of interest" description="Disordered" evidence="3">
    <location>
        <begin position="1"/>
        <end position="22"/>
    </location>
</feature>
<dbReference type="Gene3D" id="3.30.70.330">
    <property type="match status" value="1"/>
</dbReference>
<protein>
    <submittedName>
        <fullName evidence="6">RRM domain-containing protein</fullName>
    </submittedName>
</protein>
<dbReference type="SUPFAM" id="SSF54928">
    <property type="entry name" value="RNA-binding domain, RBD"/>
    <property type="match status" value="1"/>
</dbReference>
<reference evidence="5" key="1">
    <citation type="journal article" date="2013" name="Genetics">
        <title>The draft genome and transcriptome of Panagrellus redivivus are shaped by the harsh demands of a free-living lifestyle.</title>
        <authorList>
            <person name="Srinivasan J."/>
            <person name="Dillman A.R."/>
            <person name="Macchietto M.G."/>
            <person name="Heikkinen L."/>
            <person name="Lakso M."/>
            <person name="Fracchia K.M."/>
            <person name="Antoshechkin I."/>
            <person name="Mortazavi A."/>
            <person name="Wong G."/>
            <person name="Sternberg P.W."/>
        </authorList>
    </citation>
    <scope>NUCLEOTIDE SEQUENCE [LARGE SCALE GENOMIC DNA]</scope>
    <source>
        <strain evidence="5">MT8872</strain>
    </source>
</reference>
<dbReference type="PANTHER" id="PTHR23236">
    <property type="entry name" value="EUKARYOTIC TRANSLATION INITIATION FACTOR 4B/4H"/>
    <property type="match status" value="1"/>
</dbReference>
<organism evidence="5 6">
    <name type="scientific">Panagrellus redivivus</name>
    <name type="common">Microworm</name>
    <dbReference type="NCBI Taxonomy" id="6233"/>
    <lineage>
        <taxon>Eukaryota</taxon>
        <taxon>Metazoa</taxon>
        <taxon>Ecdysozoa</taxon>
        <taxon>Nematoda</taxon>
        <taxon>Chromadorea</taxon>
        <taxon>Rhabditida</taxon>
        <taxon>Tylenchina</taxon>
        <taxon>Panagrolaimomorpha</taxon>
        <taxon>Panagrolaimoidea</taxon>
        <taxon>Panagrolaimidae</taxon>
        <taxon>Panagrellus</taxon>
    </lineage>
</organism>
<accession>A0A7E4UVA9</accession>
<evidence type="ECO:0000256" key="1">
    <source>
        <dbReference type="ARBA" id="ARBA00022884"/>
    </source>
</evidence>
<dbReference type="Proteomes" id="UP000492821">
    <property type="component" value="Unassembled WGS sequence"/>
</dbReference>
<feature type="compositionally biased region" description="Gly residues" evidence="3">
    <location>
        <begin position="122"/>
        <end position="172"/>
    </location>
</feature>
<dbReference type="AlphaFoldDB" id="A0A7E4UVA9"/>
<dbReference type="PANTHER" id="PTHR23236:SF11">
    <property type="entry name" value="EUKARYOTIC TRANSLATION INITIATION FACTOR 4H"/>
    <property type="match status" value="1"/>
</dbReference>
<evidence type="ECO:0000313" key="5">
    <source>
        <dbReference type="Proteomes" id="UP000492821"/>
    </source>
</evidence>
<dbReference type="InterPro" id="IPR035979">
    <property type="entry name" value="RBD_domain_sf"/>
</dbReference>
<feature type="compositionally biased region" description="Gly residues" evidence="3">
    <location>
        <begin position="104"/>
        <end position="114"/>
    </location>
</feature>
<dbReference type="WBParaSite" id="Pan_g13260.t1">
    <property type="protein sequence ID" value="Pan_g13260.t1"/>
    <property type="gene ID" value="Pan_g13260"/>
</dbReference>
<proteinExistence type="predicted"/>
<dbReference type="Pfam" id="PF00076">
    <property type="entry name" value="RRM_1"/>
    <property type="match status" value="1"/>
</dbReference>
<feature type="domain" description="RRM" evidence="4">
    <location>
        <begin position="22"/>
        <end position="98"/>
    </location>
</feature>
<dbReference type="InterPro" id="IPR012677">
    <property type="entry name" value="Nucleotide-bd_a/b_plait_sf"/>
</dbReference>
<evidence type="ECO:0000256" key="2">
    <source>
        <dbReference type="PROSITE-ProRule" id="PRU00176"/>
    </source>
</evidence>
<feature type="compositionally biased region" description="Basic and acidic residues" evidence="3">
    <location>
        <begin position="251"/>
        <end position="264"/>
    </location>
</feature>
<dbReference type="GO" id="GO:0003723">
    <property type="term" value="F:RNA binding"/>
    <property type="evidence" value="ECO:0007669"/>
    <property type="project" value="UniProtKB-UniRule"/>
</dbReference>
<dbReference type="PROSITE" id="PS50102">
    <property type="entry name" value="RRM"/>
    <property type="match status" value="1"/>
</dbReference>
<keyword evidence="1 2" id="KW-0694">RNA-binding</keyword>
<evidence type="ECO:0000313" key="6">
    <source>
        <dbReference type="WBParaSite" id="Pan_g13260.t1"/>
    </source>
</evidence>
<sequence length="276" mass="29286">MSSGPRGGYRRAQKPIPDEGPYRSFVGNLPNDTIQGDFDSLFSGLQIQSVHMMRDRETDQFKGFAYVEFGSREDLEKALLLDGADFDGHIVRVDVAEDRRGNKGGRGGGPGGHRGGSERGGRGGGFGNRDGGFGGNRDGGFGGNRDGGFGGNRDGGFGGNKFGGGAGGGGGHRNTFGPSGDARKAAPTTDDGFQRVERNAGFGNKRGNAVSSIHTKVAEGGRTLPKPTVPLTSDPNRPKLNLAPRITDPVELERRRQKDEEDRKARLEKICSVKKN</sequence>
<keyword evidence="5" id="KW-1185">Reference proteome</keyword>